<reference evidence="13" key="1">
    <citation type="submission" date="2014-06" db="EMBL/GenBank/DDBJ databases">
        <authorList>
            <person name="Berkman P.J."/>
        </authorList>
    </citation>
    <scope>NUCLEOTIDE SEQUENCE [LARGE SCALE GENOMIC DNA]</scope>
</reference>
<evidence type="ECO:0000256" key="6">
    <source>
        <dbReference type="ARBA" id="ARBA00023128"/>
    </source>
</evidence>
<organism evidence="11 13">
    <name type="scientific">Sporisorium scitamineum</name>
    <dbReference type="NCBI Taxonomy" id="49012"/>
    <lineage>
        <taxon>Eukaryota</taxon>
        <taxon>Fungi</taxon>
        <taxon>Dikarya</taxon>
        <taxon>Basidiomycota</taxon>
        <taxon>Ustilaginomycotina</taxon>
        <taxon>Ustilaginomycetes</taxon>
        <taxon>Ustilaginales</taxon>
        <taxon>Ustilaginaceae</taxon>
        <taxon>Sporisorium</taxon>
    </lineage>
</organism>
<dbReference type="STRING" id="49012.A0A0F7RWC9"/>
<keyword evidence="5" id="KW-0809">Transit peptide</keyword>
<comment type="function">
    <text evidence="8">Assembly factor required for Rieske Fe-S protein RIP1 incorporation into the cytochrome b-c1 (CIII) complex. Functions as a chaperone, binding to this subunit within the mitochondrial matrix and stabilizing it prior to its translocation and insertion into the late CIII dimeric intermediate within the mitochondrial inner membrane. Modulates the mitochondrial matrix zinc pool.</text>
</comment>
<reference evidence="12" key="3">
    <citation type="submission" date="2014-06" db="EMBL/GenBank/DDBJ databases">
        <authorList>
            <person name="Ju J."/>
            <person name="Zhang J."/>
        </authorList>
    </citation>
    <scope>NUCLEOTIDE SEQUENCE</scope>
    <source>
        <strain evidence="12">SscI8</strain>
    </source>
</reference>
<evidence type="ECO:0000313" key="12">
    <source>
        <dbReference type="EMBL" id="CDU23291.1"/>
    </source>
</evidence>
<reference evidence="11" key="2">
    <citation type="submission" date="2014-06" db="EMBL/GenBank/DDBJ databases">
        <authorList>
            <person name="Berkman J.Paul."/>
        </authorList>
    </citation>
    <scope>NUCLEOTIDE SEQUENCE [LARGE SCALE GENOMIC DNA]</scope>
</reference>
<comment type="subcellular location">
    <subcellularLocation>
        <location evidence="1">Mitochondrion matrix</location>
    </subcellularLocation>
</comment>
<comment type="subunit">
    <text evidence="3">Interacts with RIP1.</text>
</comment>
<evidence type="ECO:0000256" key="9">
    <source>
        <dbReference type="SAM" id="MobiDB-lite"/>
    </source>
</evidence>
<dbReference type="Pfam" id="PF05347">
    <property type="entry name" value="Complex1_LYR"/>
    <property type="match status" value="1"/>
</dbReference>
<dbReference type="GO" id="GO:0005759">
    <property type="term" value="C:mitochondrial matrix"/>
    <property type="evidence" value="ECO:0007669"/>
    <property type="project" value="UniProtKB-SubCell"/>
</dbReference>
<dbReference type="AlphaFoldDB" id="A0A0F7RWC9"/>
<evidence type="ECO:0000256" key="2">
    <source>
        <dbReference type="ARBA" id="ARBA00009949"/>
    </source>
</evidence>
<dbReference type="Proteomes" id="UP000242770">
    <property type="component" value="Unassembled WGS sequence"/>
</dbReference>
<gene>
    <name evidence="11" type="primary">SSCI63410.1</name>
    <name evidence="12" type="ORF">SPSC_01920</name>
</gene>
<keyword evidence="6" id="KW-0496">Mitochondrion</keyword>
<dbReference type="InterPro" id="IPR008011">
    <property type="entry name" value="Complex1_LYR_dom"/>
</dbReference>
<proteinExistence type="inferred from homology"/>
<dbReference type="PANTHER" id="PTHR46749:SF1">
    <property type="entry name" value="COMPLEX III ASSEMBLY FACTOR LYRM7"/>
    <property type="match status" value="1"/>
</dbReference>
<evidence type="ECO:0000256" key="7">
    <source>
        <dbReference type="ARBA" id="ARBA00023186"/>
    </source>
</evidence>
<evidence type="ECO:0000256" key="5">
    <source>
        <dbReference type="ARBA" id="ARBA00022946"/>
    </source>
</evidence>
<comment type="similarity">
    <text evidence="2">Belongs to the complex I LYR family. MZM1 subfamily.</text>
</comment>
<feature type="compositionally biased region" description="Low complexity" evidence="9">
    <location>
        <begin position="178"/>
        <end position="195"/>
    </location>
</feature>
<evidence type="ECO:0000313" key="11">
    <source>
        <dbReference type="EMBL" id="CDS01311.1"/>
    </source>
</evidence>
<evidence type="ECO:0000313" key="13">
    <source>
        <dbReference type="Proteomes" id="UP000242770"/>
    </source>
</evidence>
<dbReference type="GO" id="GO:0044183">
    <property type="term" value="F:protein folding chaperone"/>
    <property type="evidence" value="ECO:0007669"/>
    <property type="project" value="TreeGrafter"/>
</dbReference>
<feature type="region of interest" description="Disordered" evidence="9">
    <location>
        <begin position="178"/>
        <end position="208"/>
    </location>
</feature>
<keyword evidence="7" id="KW-0143">Chaperone</keyword>
<sequence>MTFTVSQRQRAIGLYKRLLRTSRKTFDGDAVAISAAKDETRRRFKAAAQETDSAKIDEGLKMGDEIVSVLRQNVVQGKWRQERDAYELRMTKDTELGNNNSIKEARAKQIADLKAGKKPERKSCREMAAQYQAASASSSSSVATASSSAFNSIRAFSTLTRPAPPILAQATRFQSQRSGFASSASASSRDPSAIAQSPLPRPVPKFSSTTILADGSSIQLATTSPRRLTRLTRDPTNHPLWNPGQERKIGGDAGDDSGRLGRFRRRFEGVDGAAAGKAEAKVDAGDVSFGQEDLDWMSVGGREARAGSPIAAKKAAKGKGRK</sequence>
<dbReference type="EMBL" id="CCFA01003767">
    <property type="protein sequence ID" value="CDS01311.1"/>
    <property type="molecule type" value="Genomic_DNA"/>
</dbReference>
<evidence type="ECO:0000259" key="10">
    <source>
        <dbReference type="Pfam" id="PF05347"/>
    </source>
</evidence>
<accession>A0A0F7RWC9</accession>
<dbReference type="CDD" id="cd20267">
    <property type="entry name" value="Complex1_LYR_LYRM7"/>
    <property type="match status" value="1"/>
</dbReference>
<feature type="region of interest" description="Disordered" evidence="9">
    <location>
        <begin position="230"/>
        <end position="260"/>
    </location>
</feature>
<dbReference type="GO" id="GO:0034551">
    <property type="term" value="P:mitochondrial respiratory chain complex III assembly"/>
    <property type="evidence" value="ECO:0007669"/>
    <property type="project" value="InterPro"/>
</dbReference>
<keyword evidence="13" id="KW-1185">Reference proteome</keyword>
<evidence type="ECO:0000256" key="4">
    <source>
        <dbReference type="ARBA" id="ARBA00015108"/>
    </source>
</evidence>
<dbReference type="PANTHER" id="PTHR46749">
    <property type="entry name" value="COMPLEX III ASSEMBLY FACTOR LYRM7"/>
    <property type="match status" value="1"/>
</dbReference>
<evidence type="ECO:0000256" key="3">
    <source>
        <dbReference type="ARBA" id="ARBA00011589"/>
    </source>
</evidence>
<dbReference type="Gene3D" id="6.20.130.10">
    <property type="match status" value="1"/>
</dbReference>
<dbReference type="OrthoDB" id="5587740at2759"/>
<feature type="region of interest" description="Disordered" evidence="9">
    <location>
        <begin position="300"/>
        <end position="322"/>
    </location>
</feature>
<dbReference type="EMBL" id="LK056662">
    <property type="protein sequence ID" value="CDU23291.1"/>
    <property type="molecule type" value="Genomic_DNA"/>
</dbReference>
<evidence type="ECO:0000256" key="8">
    <source>
        <dbReference type="ARBA" id="ARBA00025268"/>
    </source>
</evidence>
<dbReference type="InterPro" id="IPR045298">
    <property type="entry name" value="Complex1_LYR_LYRM7"/>
</dbReference>
<name>A0A0F7RWC9_9BASI</name>
<dbReference type="SMR" id="A0A0F7RWC9"/>
<feature type="domain" description="Complex 1 LYR protein" evidence="10">
    <location>
        <begin position="9"/>
        <end position="64"/>
    </location>
</feature>
<dbReference type="InterPro" id="IPR050435">
    <property type="entry name" value="MZM1/LYRM7"/>
</dbReference>
<evidence type="ECO:0000256" key="1">
    <source>
        <dbReference type="ARBA" id="ARBA00004305"/>
    </source>
</evidence>
<protein>
    <recommendedName>
        <fullName evidence="4">Mitochondrial zinc maintenance protein 1, mitochondrial</fullName>
    </recommendedName>
</protein>